<proteinExistence type="predicted"/>
<name>A0A1Y5RWA1_9PROT</name>
<evidence type="ECO:0008006" key="3">
    <source>
        <dbReference type="Google" id="ProtNLM"/>
    </source>
</evidence>
<evidence type="ECO:0000313" key="1">
    <source>
        <dbReference type="EMBL" id="SLN26890.1"/>
    </source>
</evidence>
<protein>
    <recommendedName>
        <fullName evidence="3">Uroporphyrin-III C-methyltransferase</fullName>
    </recommendedName>
</protein>
<dbReference type="RefSeq" id="WP_085882146.1">
    <property type="nucleotide sequence ID" value="NZ_FWFR01000001.1"/>
</dbReference>
<dbReference type="EMBL" id="FWFR01000001">
    <property type="protein sequence ID" value="SLN26890.1"/>
    <property type="molecule type" value="Genomic_DNA"/>
</dbReference>
<organism evidence="1 2">
    <name type="scientific">Oceanibacterium hippocampi</name>
    <dbReference type="NCBI Taxonomy" id="745714"/>
    <lineage>
        <taxon>Bacteria</taxon>
        <taxon>Pseudomonadati</taxon>
        <taxon>Pseudomonadota</taxon>
        <taxon>Alphaproteobacteria</taxon>
        <taxon>Sneathiellales</taxon>
        <taxon>Sneathiellaceae</taxon>
        <taxon>Oceanibacterium</taxon>
    </lineage>
</organism>
<dbReference type="Pfam" id="PF22752">
    <property type="entry name" value="DUF488-N3i"/>
    <property type="match status" value="1"/>
</dbReference>
<gene>
    <name evidence="1" type="ORF">OCH7691_00859</name>
</gene>
<dbReference type="PANTHER" id="PTHR36849">
    <property type="entry name" value="CYTOPLASMIC PROTEIN-RELATED"/>
    <property type="match status" value="1"/>
</dbReference>
<dbReference type="FunCoup" id="A0A1Y5RWA1">
    <property type="interactions" value="25"/>
</dbReference>
<accession>A0A1Y5RWA1</accession>
<dbReference type="AlphaFoldDB" id="A0A1Y5RWA1"/>
<evidence type="ECO:0000313" key="2">
    <source>
        <dbReference type="Proteomes" id="UP000193200"/>
    </source>
</evidence>
<reference evidence="1 2" key="1">
    <citation type="submission" date="2017-03" db="EMBL/GenBank/DDBJ databases">
        <authorList>
            <person name="Afonso C.L."/>
            <person name="Miller P.J."/>
            <person name="Scott M.A."/>
            <person name="Spackman E."/>
            <person name="Goraichik I."/>
            <person name="Dimitrov K.M."/>
            <person name="Suarez D.L."/>
            <person name="Swayne D.E."/>
        </authorList>
    </citation>
    <scope>NUCLEOTIDE SEQUENCE [LARGE SCALE GENOMIC DNA]</scope>
    <source>
        <strain evidence="1 2">CECT 7691</strain>
    </source>
</reference>
<sequence length="122" mass="14277">MSSGKSKPEIAIKRIYDGASRRDGYRVLVDRVWPRGVSKEEADIDRWAKEIAPSSKLRKWFGHDPERWDEFRKRYREELDEQTDTLRELLDDCGGKRMTLLFGAKDTEHNQAVVLKDVLKAL</sequence>
<keyword evidence="2" id="KW-1185">Reference proteome</keyword>
<dbReference type="Proteomes" id="UP000193200">
    <property type="component" value="Unassembled WGS sequence"/>
</dbReference>
<dbReference type="OrthoDB" id="9790745at2"/>
<dbReference type="PANTHER" id="PTHR36849:SF1">
    <property type="entry name" value="CYTOPLASMIC PROTEIN"/>
    <property type="match status" value="1"/>
</dbReference>
<dbReference type="InParanoid" id="A0A1Y5RWA1"/>
<dbReference type="InterPro" id="IPR052552">
    <property type="entry name" value="YeaO-like"/>
</dbReference>